<proteinExistence type="predicted"/>
<reference evidence="1 2" key="1">
    <citation type="submission" date="2015-01" db="EMBL/GenBank/DDBJ databases">
        <title>Characterization of Swiss Staphylococcus aureus strains involved in food poisoning.</title>
        <authorList>
            <person name="Crovadore J."/>
            <person name="Chablais R."/>
            <person name="Tonacini J."/>
            <person name="Schnyder B."/>
            <person name="Lefort F."/>
        </authorList>
    </citation>
    <scope>NUCLEOTIDE SEQUENCE [LARGE SCALE GENOMIC DNA]</scope>
    <source>
        <strain evidence="1 2">SA-120</strain>
    </source>
</reference>
<organism evidence="1 2">
    <name type="scientific">Staphylococcus aureus</name>
    <dbReference type="NCBI Taxonomy" id="1280"/>
    <lineage>
        <taxon>Bacteria</taxon>
        <taxon>Bacillati</taxon>
        <taxon>Bacillota</taxon>
        <taxon>Bacilli</taxon>
        <taxon>Bacillales</taxon>
        <taxon>Staphylococcaceae</taxon>
        <taxon>Staphylococcus</taxon>
    </lineage>
</organism>
<dbReference type="AlphaFoldDB" id="A0AA40JQ60"/>
<protein>
    <submittedName>
        <fullName evidence="1">Uncharacterized protein</fullName>
    </submittedName>
</protein>
<name>A0AA40JQ60_STAAU</name>
<feature type="non-terminal residue" evidence="1">
    <location>
        <position position="1"/>
    </location>
</feature>
<accession>A0AA40JQ60</accession>
<gene>
    <name evidence="1" type="ORF">QU38_01975</name>
</gene>
<evidence type="ECO:0000313" key="2">
    <source>
        <dbReference type="Proteomes" id="UP000032274"/>
    </source>
</evidence>
<dbReference type="RefSeq" id="WP_044121602.1">
    <property type="nucleotide sequence ID" value="NZ_JXIG01000429.1"/>
</dbReference>
<dbReference type="EMBL" id="JXIG01000429">
    <property type="protein sequence ID" value="KIU01372.1"/>
    <property type="molecule type" value="Genomic_DNA"/>
</dbReference>
<sequence>YNLGEDGHPEWVIPTDPARRNDAMKMLHYAAAEVRGKNASKNKRPSQLSSVNGFDDPSLLLKMIEQQQQQIALLLKIAQSNDVIADKDYQPIIDEYAFDKKVNASIEKRERQESTKVKFRKGGIAIQ</sequence>
<dbReference type="Proteomes" id="UP000032274">
    <property type="component" value="Unassembled WGS sequence"/>
</dbReference>
<evidence type="ECO:0000313" key="1">
    <source>
        <dbReference type="EMBL" id="KIU01372.1"/>
    </source>
</evidence>
<comment type="caution">
    <text evidence="1">The sequence shown here is derived from an EMBL/GenBank/DDBJ whole genome shotgun (WGS) entry which is preliminary data.</text>
</comment>